<feature type="compositionally biased region" description="Polar residues" evidence="1">
    <location>
        <begin position="668"/>
        <end position="685"/>
    </location>
</feature>
<dbReference type="Pfam" id="PF24371">
    <property type="entry name" value="DUF7527"/>
    <property type="match status" value="1"/>
</dbReference>
<feature type="compositionally biased region" description="Polar residues" evidence="1">
    <location>
        <begin position="571"/>
        <end position="606"/>
    </location>
</feature>
<feature type="compositionally biased region" description="Low complexity" evidence="1">
    <location>
        <begin position="519"/>
        <end position="570"/>
    </location>
</feature>
<feature type="compositionally biased region" description="Acidic residues" evidence="1">
    <location>
        <begin position="403"/>
        <end position="412"/>
    </location>
</feature>
<feature type="compositionally biased region" description="Acidic residues" evidence="1">
    <location>
        <begin position="318"/>
        <end position="328"/>
    </location>
</feature>
<feature type="compositionally biased region" description="Acidic residues" evidence="1">
    <location>
        <begin position="446"/>
        <end position="465"/>
    </location>
</feature>
<evidence type="ECO:0000256" key="1">
    <source>
        <dbReference type="SAM" id="MobiDB-lite"/>
    </source>
</evidence>
<evidence type="ECO:0000259" key="2">
    <source>
        <dbReference type="Pfam" id="PF24371"/>
    </source>
</evidence>
<dbReference type="Proteomes" id="UP000198882">
    <property type="component" value="Unassembled WGS sequence"/>
</dbReference>
<gene>
    <name evidence="3" type="ORF">SAMN04515672_1759</name>
</gene>
<name>A0A1G8XIL3_9EURY</name>
<keyword evidence="4" id="KW-1185">Reference proteome</keyword>
<dbReference type="AlphaFoldDB" id="A0A1G8XIL3"/>
<organism evidence="3 4">
    <name type="scientific">Natronorubrum texcoconense</name>
    <dbReference type="NCBI Taxonomy" id="1095776"/>
    <lineage>
        <taxon>Archaea</taxon>
        <taxon>Methanobacteriati</taxon>
        <taxon>Methanobacteriota</taxon>
        <taxon>Stenosarchaea group</taxon>
        <taxon>Halobacteria</taxon>
        <taxon>Halobacteriales</taxon>
        <taxon>Natrialbaceae</taxon>
        <taxon>Natronorubrum</taxon>
    </lineage>
</organism>
<feature type="domain" description="DUF7527" evidence="2">
    <location>
        <begin position="684"/>
        <end position="922"/>
    </location>
</feature>
<dbReference type="InterPro" id="IPR055949">
    <property type="entry name" value="DUF7527"/>
</dbReference>
<protein>
    <recommendedName>
        <fullName evidence="2">DUF7527 domain-containing protein</fullName>
    </recommendedName>
</protein>
<dbReference type="STRING" id="1095776.SAMN04515672_1759"/>
<sequence length="922" mass="97195">MDSRTQERAEQWDSRPFSGGYDGLTDLAASEFSGAVAAAGTWLFMLNGRIVGVVDGTIEDFETASGTVYEAPHPSLPLLCAMETQGGETRAKYYTNETPLREVDGTLQEGSFTGYVELSENVLSGDYYAVYYGGRRMAAAYIGNAERLLTGDEAFDRADDEVGIYEVRDVDIDVTDVPGTAGADADESAGTTTTASPTDADSASTDVSGADPAPETASDADSASEALTGTEPGTGPDTHAEPSADPTESAIESIDISGSEPTTTADETTTNSLIDDVAFDDVTGESSAPEETGEPSGITTADESALDASSSGITAPESEPDASSEDSLDAGTDSSVETEPSTGFDSSGTAPDESVSTSFDEAATESPETDSEPVDSPTESVSSARAGEAAADRTVVPDAASESIDEGTDADEQPSSAESDTSERTSPDLAEVEAAAEQLDQNDISWTEDDVDSADDASEESEPAEPTESADGPNAESKQQADPEDERFEEEAQWRETRSIPSIDPDNSQSTDAKRESTAGRGASARTSASGRGRSDSSTGESESSARETSASTDDSSASSSSRSTSNGSSQQHGAQQRQSGETSTESGSNRGITSATGTEQQQRIATLTQQLETLQEQRDALVTKAEELETERDQLRSENQELTSTVDRLQSRIKELEAELQRARESAATTGTGSDTPAASTQLPPQRALAETNLFVRYGSKSQPTLETAHDGDADKAEVASNLQLEHHTSFDAADVAVDGDPYEEFLSATMEYRFVDWLTETVLYEIRDTGNGDALGDLYDAIPRIDRAELGASISLADDETEDVPDEVTFDVVAFDKMGNPLVVANLNDSRDPATQGMLEEMEEAASAVKANYPDLAASVVVTSSYFEPGALEVADQATSGGFLSRGSKLSYVNLSRKEGYHLCLVESRSEGFHMNVPEL</sequence>
<feature type="region of interest" description="Disordered" evidence="1">
    <location>
        <begin position="175"/>
        <end position="611"/>
    </location>
</feature>
<accession>A0A1G8XIL3</accession>
<dbReference type="EMBL" id="FNFE01000002">
    <property type="protein sequence ID" value="SDJ90074.1"/>
    <property type="molecule type" value="Genomic_DNA"/>
</dbReference>
<evidence type="ECO:0000313" key="4">
    <source>
        <dbReference type="Proteomes" id="UP000198882"/>
    </source>
</evidence>
<dbReference type="Gene3D" id="1.20.5.1000">
    <property type="entry name" value="arf6 gtpase in complex with a specific effector, jip4"/>
    <property type="match status" value="1"/>
</dbReference>
<proteinExistence type="predicted"/>
<dbReference type="OrthoDB" id="157503at2157"/>
<reference evidence="4" key="1">
    <citation type="submission" date="2016-10" db="EMBL/GenBank/DDBJ databases">
        <authorList>
            <person name="Varghese N."/>
            <person name="Submissions S."/>
        </authorList>
    </citation>
    <scope>NUCLEOTIDE SEQUENCE [LARGE SCALE GENOMIC DNA]</scope>
    <source>
        <strain evidence="4">B4,CECT 8067,JCM 17497</strain>
    </source>
</reference>
<dbReference type="RefSeq" id="WP_090304612.1">
    <property type="nucleotide sequence ID" value="NZ_FNFE01000002.1"/>
</dbReference>
<feature type="compositionally biased region" description="Low complexity" evidence="1">
    <location>
        <begin position="188"/>
        <end position="226"/>
    </location>
</feature>
<feature type="region of interest" description="Disordered" evidence="1">
    <location>
        <begin position="661"/>
        <end position="687"/>
    </location>
</feature>
<evidence type="ECO:0000313" key="3">
    <source>
        <dbReference type="EMBL" id="SDJ90074.1"/>
    </source>
</evidence>
<feature type="compositionally biased region" description="Polar residues" evidence="1">
    <location>
        <begin position="297"/>
        <end position="313"/>
    </location>
</feature>
<feature type="compositionally biased region" description="Polar residues" evidence="1">
    <location>
        <begin position="332"/>
        <end position="359"/>
    </location>
</feature>